<evidence type="ECO:0000259" key="2">
    <source>
        <dbReference type="Pfam" id="PF20241"/>
    </source>
</evidence>
<organism evidence="3 4">
    <name type="scientific">Rhynchospora breviuscula</name>
    <dbReference type="NCBI Taxonomy" id="2022672"/>
    <lineage>
        <taxon>Eukaryota</taxon>
        <taxon>Viridiplantae</taxon>
        <taxon>Streptophyta</taxon>
        <taxon>Embryophyta</taxon>
        <taxon>Tracheophyta</taxon>
        <taxon>Spermatophyta</taxon>
        <taxon>Magnoliopsida</taxon>
        <taxon>Liliopsida</taxon>
        <taxon>Poales</taxon>
        <taxon>Cyperaceae</taxon>
        <taxon>Cyperoideae</taxon>
        <taxon>Rhynchosporeae</taxon>
        <taxon>Rhynchospora</taxon>
    </lineage>
</organism>
<reference evidence="3" key="1">
    <citation type="journal article" date="2022" name="Cell">
        <title>Repeat-based holocentromeres influence genome architecture and karyotype evolution.</title>
        <authorList>
            <person name="Hofstatter P.G."/>
            <person name="Thangavel G."/>
            <person name="Lux T."/>
            <person name="Neumann P."/>
            <person name="Vondrak T."/>
            <person name="Novak P."/>
            <person name="Zhang M."/>
            <person name="Costa L."/>
            <person name="Castellani M."/>
            <person name="Scott A."/>
            <person name="Toegelov H."/>
            <person name="Fuchs J."/>
            <person name="Mata-Sucre Y."/>
            <person name="Dias Y."/>
            <person name="Vanzela A.L.L."/>
            <person name="Huettel B."/>
            <person name="Almeida C.C.S."/>
            <person name="Simkova H."/>
            <person name="Souza G."/>
            <person name="Pedrosa-Harand A."/>
            <person name="Macas J."/>
            <person name="Mayer K.F.X."/>
            <person name="Houben A."/>
            <person name="Marques A."/>
        </authorList>
    </citation>
    <scope>NUCLEOTIDE SEQUENCE</scope>
    <source>
        <strain evidence="3">RhyBre1mFocal</strain>
    </source>
</reference>
<keyword evidence="4" id="KW-1185">Reference proteome</keyword>
<protein>
    <recommendedName>
        <fullName evidence="2">DUF6598 domain-containing protein</fullName>
    </recommendedName>
</protein>
<feature type="compositionally biased region" description="Low complexity" evidence="1">
    <location>
        <begin position="19"/>
        <end position="30"/>
    </location>
</feature>
<dbReference type="PANTHER" id="PTHR33065">
    <property type="entry name" value="OS07G0486400 PROTEIN"/>
    <property type="match status" value="1"/>
</dbReference>
<accession>A0A9Q0CIZ7</accession>
<dbReference type="Proteomes" id="UP001151287">
    <property type="component" value="Unassembled WGS sequence"/>
</dbReference>
<dbReference type="OrthoDB" id="630725at2759"/>
<comment type="caution">
    <text evidence="3">The sequence shown here is derived from an EMBL/GenBank/DDBJ whole genome shotgun (WGS) entry which is preliminary data.</text>
</comment>
<dbReference type="Pfam" id="PF20241">
    <property type="entry name" value="DUF6598"/>
    <property type="match status" value="1"/>
</dbReference>
<name>A0A9Q0CIZ7_9POAL</name>
<feature type="region of interest" description="Disordered" evidence="1">
    <location>
        <begin position="1"/>
        <end position="32"/>
    </location>
</feature>
<dbReference type="InterPro" id="IPR046533">
    <property type="entry name" value="DUF6598"/>
</dbReference>
<dbReference type="EMBL" id="JAMQYH010000003">
    <property type="protein sequence ID" value="KAJ1694698.1"/>
    <property type="molecule type" value="Genomic_DNA"/>
</dbReference>
<proteinExistence type="predicted"/>
<feature type="domain" description="DUF6598" evidence="2">
    <location>
        <begin position="42"/>
        <end position="263"/>
    </location>
</feature>
<sequence length="309" mass="34384">MALESNSRPNDVEADGKLSSRTVVSSAPSSGRRIQDDYAMPLAEIFEVRLVEIRGKPSVSIHGKLDIESGGGPVRIFDRPDETCAHRIRSKEPIPIQAPWRAISGLSDVVLRIKLKEGQKEFIKDIIYFDPSRDKHNRVLIKRSVGIGGSLAMKLAVYESAVVATIEIKLISGKSSQEKSRLYGRIAASNSLLPKMETLLFSKKRGDHIELACGDNIPLCRSVKPVPDDESLQIQVRLYDLSGGYFLTGSKYFVSPKYACDVVEYIDGRHGQRIEVKVTWDDYTSHILSNGACSLQYCKRQSTVKKELS</sequence>
<evidence type="ECO:0000313" key="4">
    <source>
        <dbReference type="Proteomes" id="UP001151287"/>
    </source>
</evidence>
<evidence type="ECO:0000313" key="3">
    <source>
        <dbReference type="EMBL" id="KAJ1694698.1"/>
    </source>
</evidence>
<evidence type="ECO:0000256" key="1">
    <source>
        <dbReference type="SAM" id="MobiDB-lite"/>
    </source>
</evidence>
<dbReference type="PANTHER" id="PTHR33065:SF184">
    <property type="entry name" value="DUF6598 DOMAIN-CONTAINING PROTEIN"/>
    <property type="match status" value="1"/>
</dbReference>
<gene>
    <name evidence="3" type="ORF">LUZ63_011396</name>
</gene>
<dbReference type="AlphaFoldDB" id="A0A9Q0CIZ7"/>